<comment type="caution">
    <text evidence="4">The sequence shown here is derived from an EMBL/GenBank/DDBJ whole genome shotgun (WGS) entry which is preliminary data.</text>
</comment>
<dbReference type="Gene3D" id="3.90.550.10">
    <property type="entry name" value="Spore Coat Polysaccharide Biosynthesis Protein SpsA, Chain A"/>
    <property type="match status" value="1"/>
</dbReference>
<dbReference type="RefSeq" id="WP_183275172.1">
    <property type="nucleotide sequence ID" value="NZ_JACHXV010000006.1"/>
</dbReference>
<evidence type="ECO:0000313" key="4">
    <source>
        <dbReference type="EMBL" id="MBB3174230.1"/>
    </source>
</evidence>
<evidence type="ECO:0000256" key="2">
    <source>
        <dbReference type="ARBA" id="ARBA00022692"/>
    </source>
</evidence>
<accession>A0A839V1A2</accession>
<evidence type="ECO:0000313" key="5">
    <source>
        <dbReference type="Proteomes" id="UP000557688"/>
    </source>
</evidence>
<evidence type="ECO:0008006" key="6">
    <source>
        <dbReference type="Google" id="ProtNLM"/>
    </source>
</evidence>
<dbReference type="PANTHER" id="PTHR21461:SF69">
    <property type="entry name" value="GLYCOSYLTRANSFERASE FAMILY 92 PROTEIN"/>
    <property type="match status" value="1"/>
</dbReference>
<keyword evidence="3" id="KW-0472">Membrane</keyword>
<keyword evidence="3" id="KW-1133">Transmembrane helix</keyword>
<dbReference type="SUPFAM" id="SSF53448">
    <property type="entry name" value="Nucleotide-diphospho-sugar transferases"/>
    <property type="match status" value="1"/>
</dbReference>
<comment type="subcellular location">
    <subcellularLocation>
        <location evidence="1">Membrane</location>
        <topology evidence="1">Single-pass membrane protein</topology>
    </subcellularLocation>
</comment>
<sequence length="504" mass="56140">MSQSVAPHGTGRIAVAVIVKNEATELAYWLAWYHLLGADTIFVFDDGSTDGTAEIAEDAGRMFDVRVLRLSRRSERYELRQRDCYLNMLQNHRDEFEWIGFFDADEYLAFYKDGKICLGGLRERLDSVDADVGAMAFHWCNYGSSGWVIANGGPSFATYVHHADPATGINRHVKSFVRPGLWCGGWMNVHKFDVGNSRYVYPNGRDVQWERDGITLAEVDWTDARVMHFQLRSMEHFVDRMKKRMDLVPSPALFDAMDYAEMTDLRASELAAKVLELVRSIDRLTVERVIAGLSVDTAAQPSAVSATASATIASGITVREVVSDFGHLVALDTHDGLVSRRDDHPAFPLACLTLSSLPDTAFLLWAEGPGGWPYVEGDFRTTRMRRYLLEDHYDDFSFRNPETRRILGVKPPENGGAVIGDVVRAQAWERFRLRPPGEALARWLESDNGIALLRSITGEVALPSILPEAALPLFDMLPIIAASMSPARRAALVSALGATARRVT</sequence>
<reference evidence="4 5" key="1">
    <citation type="submission" date="2020-08" db="EMBL/GenBank/DDBJ databases">
        <title>Genomic Encyclopedia of Type Strains, Phase III (KMG-III): the genomes of soil and plant-associated and newly described type strains.</title>
        <authorList>
            <person name="Whitman W."/>
        </authorList>
    </citation>
    <scope>NUCLEOTIDE SEQUENCE [LARGE SCALE GENOMIC DNA]</scope>
    <source>
        <strain evidence="4 5">CECT 8088</strain>
    </source>
</reference>
<keyword evidence="2" id="KW-0812">Transmembrane</keyword>
<dbReference type="AlphaFoldDB" id="A0A839V1A2"/>
<protein>
    <recommendedName>
        <fullName evidence="6">Glycosyl transferase family 2</fullName>
    </recommendedName>
</protein>
<dbReference type="Pfam" id="PF13704">
    <property type="entry name" value="Glyco_tranf_2_4"/>
    <property type="match status" value="1"/>
</dbReference>
<dbReference type="InterPro" id="IPR029044">
    <property type="entry name" value="Nucleotide-diphossugar_trans"/>
</dbReference>
<dbReference type="Proteomes" id="UP000557688">
    <property type="component" value="Unassembled WGS sequence"/>
</dbReference>
<dbReference type="PANTHER" id="PTHR21461">
    <property type="entry name" value="GLYCOSYLTRANSFERASE FAMILY 92 PROTEIN"/>
    <property type="match status" value="1"/>
</dbReference>
<proteinExistence type="predicted"/>
<evidence type="ECO:0000256" key="1">
    <source>
        <dbReference type="ARBA" id="ARBA00004167"/>
    </source>
</evidence>
<organism evidence="4 5">
    <name type="scientific">Endobacter medicaginis</name>
    <dbReference type="NCBI Taxonomy" id="1181271"/>
    <lineage>
        <taxon>Bacteria</taxon>
        <taxon>Pseudomonadati</taxon>
        <taxon>Pseudomonadota</taxon>
        <taxon>Alphaproteobacteria</taxon>
        <taxon>Acetobacterales</taxon>
        <taxon>Acetobacteraceae</taxon>
        <taxon>Endobacter</taxon>
    </lineage>
</organism>
<dbReference type="GO" id="GO:0016757">
    <property type="term" value="F:glycosyltransferase activity"/>
    <property type="evidence" value="ECO:0007669"/>
    <property type="project" value="TreeGrafter"/>
</dbReference>
<dbReference type="EMBL" id="JACHXV010000006">
    <property type="protein sequence ID" value="MBB3174230.1"/>
    <property type="molecule type" value="Genomic_DNA"/>
</dbReference>
<name>A0A839V1A2_9PROT</name>
<dbReference type="GO" id="GO:0016020">
    <property type="term" value="C:membrane"/>
    <property type="evidence" value="ECO:0007669"/>
    <property type="project" value="UniProtKB-SubCell"/>
</dbReference>
<gene>
    <name evidence="4" type="ORF">FHR90_002066</name>
</gene>
<dbReference type="GO" id="GO:0005737">
    <property type="term" value="C:cytoplasm"/>
    <property type="evidence" value="ECO:0007669"/>
    <property type="project" value="TreeGrafter"/>
</dbReference>
<keyword evidence="5" id="KW-1185">Reference proteome</keyword>
<evidence type="ECO:0000256" key="3">
    <source>
        <dbReference type="ARBA" id="ARBA00022989"/>
    </source>
</evidence>